<reference evidence="1" key="1">
    <citation type="submission" date="2020-03" db="EMBL/GenBank/DDBJ databases">
        <title>The deep terrestrial virosphere.</title>
        <authorList>
            <person name="Holmfeldt K."/>
            <person name="Nilsson E."/>
            <person name="Simone D."/>
            <person name="Lopez-Fernandez M."/>
            <person name="Wu X."/>
            <person name="de Brujin I."/>
            <person name="Lundin D."/>
            <person name="Andersson A."/>
            <person name="Bertilsson S."/>
            <person name="Dopson M."/>
        </authorList>
    </citation>
    <scope>NUCLEOTIDE SEQUENCE</scope>
    <source>
        <strain evidence="1">TM448B01083</strain>
    </source>
</reference>
<dbReference type="InterPro" id="IPR011101">
    <property type="entry name" value="DUF5131"/>
</dbReference>
<evidence type="ECO:0000313" key="1">
    <source>
        <dbReference type="EMBL" id="QJH97787.1"/>
    </source>
</evidence>
<proteinExistence type="predicted"/>
<evidence type="ECO:0008006" key="2">
    <source>
        <dbReference type="Google" id="ProtNLM"/>
    </source>
</evidence>
<sequence>MAKSLSKSKVEWWQGGRVCNPITGCLRRCDYCWAWDMALRFPERYLANDNLIRFGPSEAETGWGKDPFAPRWWPEQLDAVRRLRKPSRIWMCNTADAFGPWVPSLMLQEMLQVARDCPQHTFLWLTKYPGRLREFNPWPSNCLVGATVTDFQTFLASCFELEKVDAVTRFLSLEPLLGWPDNQRYAKAIQRADAIGTASALHQGGISWVITGPCNGRLAKKYPCKAEWLNSIAAACDIAKVPVFEKKECRRLVTRRELRKEFPKGEGDDMATDG</sequence>
<dbReference type="Pfam" id="PF07505">
    <property type="entry name" value="DUF5131"/>
    <property type="match status" value="1"/>
</dbReference>
<protein>
    <recommendedName>
        <fullName evidence="2">DUF5131 family protein</fullName>
    </recommendedName>
</protein>
<gene>
    <name evidence="1" type="ORF">TM448B01083_0023</name>
</gene>
<dbReference type="AlphaFoldDB" id="A0A6M3XKH6"/>
<dbReference type="EMBL" id="MT144701">
    <property type="protein sequence ID" value="QJH97787.1"/>
    <property type="molecule type" value="Genomic_DNA"/>
</dbReference>
<organism evidence="1">
    <name type="scientific">viral metagenome</name>
    <dbReference type="NCBI Taxonomy" id="1070528"/>
    <lineage>
        <taxon>unclassified sequences</taxon>
        <taxon>metagenomes</taxon>
        <taxon>organismal metagenomes</taxon>
    </lineage>
</organism>
<name>A0A6M3XKH6_9ZZZZ</name>
<accession>A0A6M3XKH6</accession>